<name>A0A5M6IRX3_9PROT</name>
<comment type="caution">
    <text evidence="3">The sequence shown here is derived from an EMBL/GenBank/DDBJ whole genome shotgun (WGS) entry which is preliminary data.</text>
</comment>
<dbReference type="PANTHER" id="PTHR12049">
    <property type="entry name" value="PROTEIN ARGININE METHYLTRANSFERASE NDUFAF7, MITOCHONDRIAL"/>
    <property type="match status" value="1"/>
</dbReference>
<dbReference type="GO" id="GO:0035243">
    <property type="term" value="F:protein-arginine omega-N symmetric methyltransferase activity"/>
    <property type="evidence" value="ECO:0007669"/>
    <property type="project" value="TreeGrafter"/>
</dbReference>
<dbReference type="AlphaFoldDB" id="A0A5M6IRX3"/>
<dbReference type="EMBL" id="VWPK01000025">
    <property type="protein sequence ID" value="KAA5611043.1"/>
    <property type="molecule type" value="Genomic_DNA"/>
</dbReference>
<evidence type="ECO:0000256" key="2">
    <source>
        <dbReference type="ARBA" id="ARBA00022679"/>
    </source>
</evidence>
<keyword evidence="4" id="KW-1185">Reference proteome</keyword>
<evidence type="ECO:0000256" key="1">
    <source>
        <dbReference type="ARBA" id="ARBA00022603"/>
    </source>
</evidence>
<dbReference type="OrthoDB" id="9794208at2"/>
<dbReference type="RefSeq" id="WP_150041966.1">
    <property type="nucleotide sequence ID" value="NZ_OW485601.1"/>
</dbReference>
<sequence length="325" mass="33743">MERLDAFMARANAAYYAARDPFADFTTAPEISQAFGEVLGLWAAVTWQAMGSPDPVILAEAGPGRGTLMADALRAIARAVPAFRAALRLHLVETSPRLRALQAGRLPGAVWHDRIADLPAGPLILIGNEFLDALPIRQFLRRGAGWAERWVADGAFAERPADAPEPPCPPATEDEVVEICEPARALAAALGARLVAQGGAALFVDYGPAASMAGDSLQALRDGAPAPPLADPGTADLTAHVDFAALATLARAAGAAAQGPVPQGLFLARLGLPQRVEALARTQPPAAAAALLAGTRRLTEPHAMGRLFKALALCHPALPSLPGFA</sequence>
<gene>
    <name evidence="3" type="ORF">F1189_16670</name>
</gene>
<evidence type="ECO:0000313" key="3">
    <source>
        <dbReference type="EMBL" id="KAA5611043.1"/>
    </source>
</evidence>
<keyword evidence="2 3" id="KW-0808">Transferase</keyword>
<organism evidence="3 4">
    <name type="scientific">Rhodovastum atsumiense</name>
    <dbReference type="NCBI Taxonomy" id="504468"/>
    <lineage>
        <taxon>Bacteria</taxon>
        <taxon>Pseudomonadati</taxon>
        <taxon>Pseudomonadota</taxon>
        <taxon>Alphaproteobacteria</taxon>
        <taxon>Acetobacterales</taxon>
        <taxon>Acetobacteraceae</taxon>
        <taxon>Rhodovastum</taxon>
    </lineage>
</organism>
<dbReference type="Pfam" id="PF02636">
    <property type="entry name" value="Methyltransf_28"/>
    <property type="match status" value="1"/>
</dbReference>
<dbReference type="SUPFAM" id="SSF53335">
    <property type="entry name" value="S-adenosyl-L-methionine-dependent methyltransferases"/>
    <property type="match status" value="1"/>
</dbReference>
<protein>
    <submittedName>
        <fullName evidence="3">Class I SAM-dependent methyltransferase</fullName>
    </submittedName>
</protein>
<keyword evidence="1 3" id="KW-0489">Methyltransferase</keyword>
<evidence type="ECO:0000313" key="4">
    <source>
        <dbReference type="Proteomes" id="UP000325255"/>
    </source>
</evidence>
<dbReference type="PANTHER" id="PTHR12049:SF7">
    <property type="entry name" value="PROTEIN ARGININE METHYLTRANSFERASE NDUFAF7, MITOCHONDRIAL"/>
    <property type="match status" value="1"/>
</dbReference>
<dbReference type="Proteomes" id="UP000325255">
    <property type="component" value="Unassembled WGS sequence"/>
</dbReference>
<dbReference type="InterPro" id="IPR029063">
    <property type="entry name" value="SAM-dependent_MTases_sf"/>
</dbReference>
<proteinExistence type="predicted"/>
<accession>A0A5M6IRX3</accession>
<dbReference type="InterPro" id="IPR038375">
    <property type="entry name" value="NDUFAF7_sf"/>
</dbReference>
<dbReference type="GO" id="GO:0032259">
    <property type="term" value="P:methylation"/>
    <property type="evidence" value="ECO:0007669"/>
    <property type="project" value="UniProtKB-KW"/>
</dbReference>
<dbReference type="Gene3D" id="3.40.50.12710">
    <property type="match status" value="1"/>
</dbReference>
<dbReference type="InterPro" id="IPR003788">
    <property type="entry name" value="NDUFAF7"/>
</dbReference>
<reference evidence="3 4" key="1">
    <citation type="submission" date="2019-09" db="EMBL/GenBank/DDBJ databases">
        <title>Genome sequence of Rhodovastum atsumiense, a diverse member of the Acetobacteraceae family of non-sulfur purple photosynthetic bacteria.</title>
        <authorList>
            <person name="Meyer T."/>
            <person name="Kyndt J."/>
        </authorList>
    </citation>
    <scope>NUCLEOTIDE SEQUENCE [LARGE SCALE GENOMIC DNA]</scope>
    <source>
        <strain evidence="3 4">DSM 21279</strain>
    </source>
</reference>